<dbReference type="Pfam" id="PF13181">
    <property type="entry name" value="TPR_8"/>
    <property type="match status" value="1"/>
</dbReference>
<gene>
    <name evidence="4" type="ordered locus">Mahau_0218</name>
</gene>
<dbReference type="PANTHER" id="PTHR44523">
    <property type="entry name" value="TETRATRICOPEPTIDE REPEAT PROTEIN 13"/>
    <property type="match status" value="1"/>
</dbReference>
<evidence type="ECO:0000256" key="3">
    <source>
        <dbReference type="PROSITE-ProRule" id="PRU00339"/>
    </source>
</evidence>
<evidence type="ECO:0000313" key="5">
    <source>
        <dbReference type="Proteomes" id="UP000008457"/>
    </source>
</evidence>
<feature type="repeat" description="TPR" evidence="3">
    <location>
        <begin position="109"/>
        <end position="142"/>
    </location>
</feature>
<dbReference type="HOGENOM" id="CLU_089242_0_0_9"/>
<protein>
    <submittedName>
        <fullName evidence="4">Tetratricopeptide TPR_1 repeat-containing protein</fullName>
    </submittedName>
</protein>
<reference evidence="4 5" key="2">
    <citation type="journal article" date="2011" name="Stand. Genomic Sci.">
        <title>Complete genome sequence of Mahella australiensis type strain (50-1 BON).</title>
        <authorList>
            <person name="Sikorski J."/>
            <person name="Teshima H."/>
            <person name="Nolan M."/>
            <person name="Lucas S."/>
            <person name="Hammon N."/>
            <person name="Deshpande S."/>
            <person name="Cheng J.F."/>
            <person name="Pitluck S."/>
            <person name="Liolios K."/>
            <person name="Pagani I."/>
            <person name="Ivanova N."/>
            <person name="Huntemann M."/>
            <person name="Mavromatis K."/>
            <person name="Ovchinikova G."/>
            <person name="Pati A."/>
            <person name="Tapia R."/>
            <person name="Han C."/>
            <person name="Goodwin L."/>
            <person name="Chen A."/>
            <person name="Palaniappan K."/>
            <person name="Land M."/>
            <person name="Hauser L."/>
            <person name="Ngatchou-Djao O.D."/>
            <person name="Rohde M."/>
            <person name="Pukall R."/>
            <person name="Spring S."/>
            <person name="Abt B."/>
            <person name="Goker M."/>
            <person name="Detter J.C."/>
            <person name="Woyke T."/>
            <person name="Bristow J."/>
            <person name="Markowitz V."/>
            <person name="Hugenholtz P."/>
            <person name="Eisen J.A."/>
            <person name="Kyrpides N.C."/>
            <person name="Klenk H.P."/>
            <person name="Lapidus A."/>
        </authorList>
    </citation>
    <scope>NUCLEOTIDE SEQUENCE [LARGE SCALE GENOMIC DNA]</scope>
    <source>
        <strain evidence="5">DSM 15567 / CIP 107919 / 50-1 BON</strain>
    </source>
</reference>
<feature type="repeat" description="TPR" evidence="3">
    <location>
        <begin position="143"/>
        <end position="176"/>
    </location>
</feature>
<sequence length="230" mass="26972">MGNIYGFIGFMLQAFFKRSEKLYTWFYKQAVKHHTTNAYALLSYGIIKLNEGDYQTADELFKQVLKKKKLNWTIDKIARVDRALTQWKLGNLDRAIEILEAVCQEYERADSFATLAYFYILKGDYEKAALYNEKALEEEEDHPPALDNYGQMYYRQGDYEKAKEYFQKALDKKPNLPDSLYYMGCIAAEQGRRDEALEYLNKALQSPIRPLNTVTRQQIEDKLKELSEGE</sequence>
<evidence type="ECO:0000256" key="2">
    <source>
        <dbReference type="ARBA" id="ARBA00022803"/>
    </source>
</evidence>
<dbReference type="OrthoDB" id="5450625at2"/>
<dbReference type="Proteomes" id="UP000008457">
    <property type="component" value="Chromosome"/>
</dbReference>
<dbReference type="KEGG" id="mas:Mahau_0218"/>
<dbReference type="InterPro" id="IPR019734">
    <property type="entry name" value="TPR_rpt"/>
</dbReference>
<evidence type="ECO:0000256" key="1">
    <source>
        <dbReference type="ARBA" id="ARBA00022737"/>
    </source>
</evidence>
<dbReference type="SUPFAM" id="SSF48452">
    <property type="entry name" value="TPR-like"/>
    <property type="match status" value="1"/>
</dbReference>
<accession>F3ZWK1</accession>
<keyword evidence="2 3" id="KW-0802">TPR repeat</keyword>
<feature type="repeat" description="TPR" evidence="3">
    <location>
        <begin position="38"/>
        <end position="71"/>
    </location>
</feature>
<name>F3ZWK1_MAHA5</name>
<dbReference type="Gene3D" id="1.25.40.10">
    <property type="entry name" value="Tetratricopeptide repeat domain"/>
    <property type="match status" value="1"/>
</dbReference>
<dbReference type="EMBL" id="CP002360">
    <property type="protein sequence ID" value="AEE95436.1"/>
    <property type="molecule type" value="Genomic_DNA"/>
</dbReference>
<keyword evidence="5" id="KW-1185">Reference proteome</keyword>
<dbReference type="InterPro" id="IPR011990">
    <property type="entry name" value="TPR-like_helical_dom_sf"/>
</dbReference>
<evidence type="ECO:0000313" key="4">
    <source>
        <dbReference type="EMBL" id="AEE95436.1"/>
    </source>
</evidence>
<dbReference type="RefSeq" id="WP_013779870.1">
    <property type="nucleotide sequence ID" value="NC_015520.1"/>
</dbReference>
<dbReference type="eggNOG" id="COG0457">
    <property type="taxonomic scope" value="Bacteria"/>
</dbReference>
<dbReference type="SMART" id="SM00028">
    <property type="entry name" value="TPR"/>
    <property type="match status" value="4"/>
</dbReference>
<dbReference type="PROSITE" id="PS50293">
    <property type="entry name" value="TPR_REGION"/>
    <property type="match status" value="1"/>
</dbReference>
<dbReference type="STRING" id="697281.Mahau_0218"/>
<proteinExistence type="predicted"/>
<dbReference type="InterPro" id="IPR013105">
    <property type="entry name" value="TPR_2"/>
</dbReference>
<reference evidence="5" key="1">
    <citation type="submission" date="2010-11" db="EMBL/GenBank/DDBJ databases">
        <title>The complete genome of Mahella australiensis DSM 15567.</title>
        <authorList>
            <consortium name="US DOE Joint Genome Institute (JGI-PGF)"/>
            <person name="Lucas S."/>
            <person name="Copeland A."/>
            <person name="Lapidus A."/>
            <person name="Bruce D."/>
            <person name="Goodwin L."/>
            <person name="Pitluck S."/>
            <person name="Kyrpides N."/>
            <person name="Mavromatis K."/>
            <person name="Pagani I."/>
            <person name="Ivanova N."/>
            <person name="Teshima H."/>
            <person name="Brettin T."/>
            <person name="Detter J.C."/>
            <person name="Han C."/>
            <person name="Tapia R."/>
            <person name="Land M."/>
            <person name="Hauser L."/>
            <person name="Markowitz V."/>
            <person name="Cheng J.-F."/>
            <person name="Hugenholtz P."/>
            <person name="Woyke T."/>
            <person name="Wu D."/>
            <person name="Spring S."/>
            <person name="Pukall R."/>
            <person name="Steenblock K."/>
            <person name="Schneider S."/>
            <person name="Klenk H.-P."/>
            <person name="Eisen J.A."/>
        </authorList>
    </citation>
    <scope>NUCLEOTIDE SEQUENCE [LARGE SCALE GENOMIC DNA]</scope>
    <source>
        <strain evidence="5">DSM 15567 / CIP 107919 / 50-1 BON</strain>
    </source>
</reference>
<dbReference type="PANTHER" id="PTHR44523:SF1">
    <property type="entry name" value="TETRATRICOPEPTIDE REPEAT PROTEIN 13"/>
    <property type="match status" value="1"/>
</dbReference>
<dbReference type="Pfam" id="PF07719">
    <property type="entry name" value="TPR_2"/>
    <property type="match status" value="2"/>
</dbReference>
<keyword evidence="1" id="KW-0677">Repeat</keyword>
<organism evidence="4 5">
    <name type="scientific">Mahella australiensis (strain DSM 15567 / CIP 107919 / 50-1 BON)</name>
    <dbReference type="NCBI Taxonomy" id="697281"/>
    <lineage>
        <taxon>Bacteria</taxon>
        <taxon>Bacillati</taxon>
        <taxon>Bacillota</taxon>
        <taxon>Clostridia</taxon>
        <taxon>Thermoanaerobacterales</taxon>
        <taxon>Thermoanaerobacterales Family IV. Incertae Sedis</taxon>
        <taxon>Mahella</taxon>
    </lineage>
</organism>
<dbReference type="AlphaFoldDB" id="F3ZWK1"/>
<dbReference type="PROSITE" id="PS50005">
    <property type="entry name" value="TPR"/>
    <property type="match status" value="3"/>
</dbReference>
<dbReference type="Pfam" id="PF13432">
    <property type="entry name" value="TPR_16"/>
    <property type="match status" value="1"/>
</dbReference>